<organism evidence="2 3">
    <name type="scientific">Secundilactobacillus similis DSM 23365 = JCM 2765</name>
    <dbReference type="NCBI Taxonomy" id="1423804"/>
    <lineage>
        <taxon>Bacteria</taxon>
        <taxon>Bacillati</taxon>
        <taxon>Bacillota</taxon>
        <taxon>Bacilli</taxon>
        <taxon>Lactobacillales</taxon>
        <taxon>Lactobacillaceae</taxon>
        <taxon>Secundilactobacillus</taxon>
    </lineage>
</organism>
<dbReference type="PATRIC" id="fig|1423804.4.peg.2630"/>
<proteinExistence type="predicted"/>
<accession>A0A0R2ESF3</accession>
<dbReference type="AlphaFoldDB" id="A0A0R2ESF3"/>
<evidence type="ECO:0000256" key="1">
    <source>
        <dbReference type="SAM" id="Phobius"/>
    </source>
</evidence>
<feature type="transmembrane region" description="Helical" evidence="1">
    <location>
        <begin position="37"/>
        <end position="56"/>
    </location>
</feature>
<name>A0A0R2ESF3_9LACO</name>
<keyword evidence="3" id="KW-1185">Reference proteome</keyword>
<dbReference type="STRING" id="1423804.FD14_GL002432"/>
<dbReference type="OrthoDB" id="34284at2"/>
<sequence>MMTWLSKHVAGQSIRSWGLQIGLICIAWLVSNQQLDRNMWTLGLAAVLTILTYMSLAKDAQQRSDEQ</sequence>
<keyword evidence="1" id="KW-0472">Membrane</keyword>
<dbReference type="RefSeq" id="WP_156301725.1">
    <property type="nucleotide sequence ID" value="NZ_AYZM01000167.1"/>
</dbReference>
<comment type="caution">
    <text evidence="2">The sequence shown here is derived from an EMBL/GenBank/DDBJ whole genome shotgun (WGS) entry which is preliminary data.</text>
</comment>
<keyword evidence="1" id="KW-1133">Transmembrane helix</keyword>
<protein>
    <submittedName>
        <fullName evidence="2">Uncharacterized protein</fullName>
    </submittedName>
</protein>
<reference evidence="2 3" key="1">
    <citation type="journal article" date="2015" name="Genome Announc.">
        <title>Expanding the biotechnology potential of lactobacilli through comparative genomics of 213 strains and associated genera.</title>
        <authorList>
            <person name="Sun Z."/>
            <person name="Harris H.M."/>
            <person name="McCann A."/>
            <person name="Guo C."/>
            <person name="Argimon S."/>
            <person name="Zhang W."/>
            <person name="Yang X."/>
            <person name="Jeffery I.B."/>
            <person name="Cooney J.C."/>
            <person name="Kagawa T.F."/>
            <person name="Liu W."/>
            <person name="Song Y."/>
            <person name="Salvetti E."/>
            <person name="Wrobel A."/>
            <person name="Rasinkangas P."/>
            <person name="Parkhill J."/>
            <person name="Rea M.C."/>
            <person name="O'Sullivan O."/>
            <person name="Ritari J."/>
            <person name="Douillard F.P."/>
            <person name="Paul Ross R."/>
            <person name="Yang R."/>
            <person name="Briner A.E."/>
            <person name="Felis G.E."/>
            <person name="de Vos W.M."/>
            <person name="Barrangou R."/>
            <person name="Klaenhammer T.R."/>
            <person name="Caufield P.W."/>
            <person name="Cui Y."/>
            <person name="Zhang H."/>
            <person name="O'Toole P.W."/>
        </authorList>
    </citation>
    <scope>NUCLEOTIDE SEQUENCE [LARGE SCALE GENOMIC DNA]</scope>
    <source>
        <strain evidence="2 3">DSM 23365</strain>
    </source>
</reference>
<dbReference type="Proteomes" id="UP000051442">
    <property type="component" value="Unassembled WGS sequence"/>
</dbReference>
<dbReference type="EMBL" id="AYZM01000167">
    <property type="protein sequence ID" value="KRN18043.1"/>
    <property type="molecule type" value="Genomic_DNA"/>
</dbReference>
<evidence type="ECO:0000313" key="2">
    <source>
        <dbReference type="EMBL" id="KRN18043.1"/>
    </source>
</evidence>
<gene>
    <name evidence="2" type="ORF">FD14_GL002432</name>
</gene>
<feature type="transmembrane region" description="Helical" evidence="1">
    <location>
        <begin position="12"/>
        <end position="31"/>
    </location>
</feature>
<evidence type="ECO:0000313" key="3">
    <source>
        <dbReference type="Proteomes" id="UP000051442"/>
    </source>
</evidence>
<keyword evidence="1" id="KW-0812">Transmembrane</keyword>